<sequence length="84" mass="10011">MNRSRKNPRKKYSETPEWRLEQIQTHINKAIRHNHELCNTFGLLETDLSAILKRARKIASDYLYVLETETLEEPETQETLLEDI</sequence>
<dbReference type="AlphaFoldDB" id="X1G4P1"/>
<name>X1G4P1_9ZZZZ</name>
<reference evidence="1" key="1">
    <citation type="journal article" date="2014" name="Front. Microbiol.">
        <title>High frequency of phylogenetically diverse reductive dehalogenase-homologous genes in deep subseafloor sedimentary metagenomes.</title>
        <authorList>
            <person name="Kawai M."/>
            <person name="Futagami T."/>
            <person name="Toyoda A."/>
            <person name="Takaki Y."/>
            <person name="Nishi S."/>
            <person name="Hori S."/>
            <person name="Arai W."/>
            <person name="Tsubouchi T."/>
            <person name="Morono Y."/>
            <person name="Uchiyama I."/>
            <person name="Ito T."/>
            <person name="Fujiyama A."/>
            <person name="Inagaki F."/>
            <person name="Takami H."/>
        </authorList>
    </citation>
    <scope>NUCLEOTIDE SEQUENCE</scope>
    <source>
        <strain evidence="1">Expedition CK06-06</strain>
    </source>
</reference>
<protein>
    <submittedName>
        <fullName evidence="1">Uncharacterized protein</fullName>
    </submittedName>
</protein>
<dbReference type="EMBL" id="BARU01022041">
    <property type="protein sequence ID" value="GAH52217.1"/>
    <property type="molecule type" value="Genomic_DNA"/>
</dbReference>
<organism evidence="1">
    <name type="scientific">marine sediment metagenome</name>
    <dbReference type="NCBI Taxonomy" id="412755"/>
    <lineage>
        <taxon>unclassified sequences</taxon>
        <taxon>metagenomes</taxon>
        <taxon>ecological metagenomes</taxon>
    </lineage>
</organism>
<evidence type="ECO:0000313" key="1">
    <source>
        <dbReference type="EMBL" id="GAH52217.1"/>
    </source>
</evidence>
<comment type="caution">
    <text evidence="1">The sequence shown here is derived from an EMBL/GenBank/DDBJ whole genome shotgun (WGS) entry which is preliminary data.</text>
</comment>
<gene>
    <name evidence="1" type="ORF">S03H2_35970</name>
</gene>
<accession>X1G4P1</accession>
<proteinExistence type="predicted"/>